<feature type="transmembrane region" description="Helical" evidence="4">
    <location>
        <begin position="62"/>
        <end position="83"/>
    </location>
</feature>
<dbReference type="PANTHER" id="PTHR10545:SF29">
    <property type="entry name" value="GH14572P-RELATED"/>
    <property type="match status" value="1"/>
</dbReference>
<dbReference type="RefSeq" id="WP_134239077.1">
    <property type="nucleotide sequence ID" value="NZ_CP155620.1"/>
</dbReference>
<dbReference type="PROSITE" id="PS51186">
    <property type="entry name" value="GNAT"/>
    <property type="match status" value="1"/>
</dbReference>
<dbReference type="Gene3D" id="3.40.630.30">
    <property type="match status" value="1"/>
</dbReference>
<dbReference type="EMBL" id="CP155620">
    <property type="protein sequence ID" value="XBJ28860.1"/>
    <property type="molecule type" value="Genomic_DNA"/>
</dbReference>
<dbReference type="CDD" id="cd04301">
    <property type="entry name" value="NAT_SF"/>
    <property type="match status" value="1"/>
</dbReference>
<protein>
    <submittedName>
        <fullName evidence="6">GNAT family N-acetyltransferase</fullName>
    </submittedName>
</protein>
<dbReference type="Pfam" id="PF00583">
    <property type="entry name" value="Acetyltransf_1"/>
    <property type="match status" value="1"/>
</dbReference>
<keyword evidence="4" id="KW-1133">Transmembrane helix</keyword>
<dbReference type="AlphaFoldDB" id="A0AAU7E5R1"/>
<accession>A0AAU7E5R1</accession>
<evidence type="ECO:0000256" key="3">
    <source>
        <dbReference type="ARBA" id="ARBA00023315"/>
    </source>
</evidence>
<sequence>MNSFRIREAQKEDLKNILILLKELAIHENMLDEVKCSEKELEESFFTNNYAKALVLEFQGQMIGYAMYYFTFSSFLGLGGMYLEDIYIKPDFRGKGFGKAVFKYLAQICKEKNLKRLEWVCLNDNQIGIDFYTSLKAKHMHEWRTYRLDGEILNNLSK</sequence>
<feature type="domain" description="N-acetyltransferase" evidence="5">
    <location>
        <begin position="4"/>
        <end position="158"/>
    </location>
</feature>
<gene>
    <name evidence="6" type="ORF">AAH949_07150</name>
</gene>
<dbReference type="InterPro" id="IPR016181">
    <property type="entry name" value="Acyl_CoA_acyltransferase"/>
</dbReference>
<reference evidence="6" key="1">
    <citation type="submission" date="2024-05" db="EMBL/GenBank/DDBJ databases">
        <title>Campylobacter coli isolated from environmental waters in Slovenia.</title>
        <authorList>
            <person name="Zautner A.E."/>
            <person name="Bunk B."/>
            <person name="Riedel T."/>
            <person name="Sproeer C."/>
        </authorList>
    </citation>
    <scope>NUCLEOTIDE SEQUENCE</scope>
    <source>
        <strain evidence="6">CCS1377</strain>
    </source>
</reference>
<dbReference type="FunFam" id="3.40.630.30:FF:000064">
    <property type="entry name" value="GNAT family acetyltransferase"/>
    <property type="match status" value="1"/>
</dbReference>
<name>A0AAU7E5R1_9BACT</name>
<evidence type="ECO:0000313" key="6">
    <source>
        <dbReference type="EMBL" id="XBJ28860.1"/>
    </source>
</evidence>
<dbReference type="PANTHER" id="PTHR10545">
    <property type="entry name" value="DIAMINE N-ACETYLTRANSFERASE"/>
    <property type="match status" value="1"/>
</dbReference>
<evidence type="ECO:0000259" key="5">
    <source>
        <dbReference type="PROSITE" id="PS51186"/>
    </source>
</evidence>
<evidence type="ECO:0000256" key="4">
    <source>
        <dbReference type="SAM" id="Phobius"/>
    </source>
</evidence>
<evidence type="ECO:0000256" key="2">
    <source>
        <dbReference type="ARBA" id="ARBA00022679"/>
    </source>
</evidence>
<dbReference type="InterPro" id="IPR051016">
    <property type="entry name" value="Diverse_Substrate_AcTransf"/>
</dbReference>
<keyword evidence="4" id="KW-0812">Transmembrane</keyword>
<keyword evidence="3" id="KW-0012">Acyltransferase</keyword>
<dbReference type="GO" id="GO:0008080">
    <property type="term" value="F:N-acetyltransferase activity"/>
    <property type="evidence" value="ECO:0007669"/>
    <property type="project" value="UniProtKB-ARBA"/>
</dbReference>
<proteinExistence type="inferred from homology"/>
<keyword evidence="2" id="KW-0808">Transferase</keyword>
<evidence type="ECO:0000256" key="1">
    <source>
        <dbReference type="ARBA" id="ARBA00008694"/>
    </source>
</evidence>
<comment type="similarity">
    <text evidence="1">Belongs to the acetyltransferase family.</text>
</comment>
<dbReference type="InterPro" id="IPR000182">
    <property type="entry name" value="GNAT_dom"/>
</dbReference>
<keyword evidence="4" id="KW-0472">Membrane</keyword>
<dbReference type="SUPFAM" id="SSF55729">
    <property type="entry name" value="Acyl-CoA N-acyltransferases (Nat)"/>
    <property type="match status" value="1"/>
</dbReference>
<organism evidence="6">
    <name type="scientific">Campylobacter sp. CCS1377</name>
    <dbReference type="NCBI Taxonomy" id="3158229"/>
    <lineage>
        <taxon>Bacteria</taxon>
        <taxon>Pseudomonadati</taxon>
        <taxon>Campylobacterota</taxon>
        <taxon>Epsilonproteobacteria</taxon>
        <taxon>Campylobacterales</taxon>
        <taxon>Campylobacteraceae</taxon>
        <taxon>Campylobacter</taxon>
    </lineage>
</organism>